<organism evidence="1 2">
    <name type="scientific">Prunus dulcis</name>
    <name type="common">Almond</name>
    <name type="synonym">Amygdalus dulcis</name>
    <dbReference type="NCBI Taxonomy" id="3755"/>
    <lineage>
        <taxon>Eukaryota</taxon>
        <taxon>Viridiplantae</taxon>
        <taxon>Streptophyta</taxon>
        <taxon>Embryophyta</taxon>
        <taxon>Tracheophyta</taxon>
        <taxon>Spermatophyta</taxon>
        <taxon>Magnoliopsida</taxon>
        <taxon>eudicotyledons</taxon>
        <taxon>Gunneridae</taxon>
        <taxon>Pentapetalae</taxon>
        <taxon>rosids</taxon>
        <taxon>fabids</taxon>
        <taxon>Rosales</taxon>
        <taxon>Rosaceae</taxon>
        <taxon>Amygdaloideae</taxon>
        <taxon>Amygdaleae</taxon>
        <taxon>Prunus</taxon>
    </lineage>
</organism>
<keyword evidence="2" id="KW-1185">Reference proteome</keyword>
<dbReference type="AlphaFoldDB" id="A0AAD4WUJ7"/>
<accession>A0AAD4WUJ7</accession>
<dbReference type="EMBL" id="JAJFAZ020000001">
    <property type="protein sequence ID" value="KAI5349859.1"/>
    <property type="molecule type" value="Genomic_DNA"/>
</dbReference>
<name>A0AAD4WUJ7_PRUDU</name>
<reference evidence="1 2" key="1">
    <citation type="journal article" date="2022" name="G3 (Bethesda)">
        <title>Whole-genome sequence and methylome profiling of the almond [Prunus dulcis (Mill.) D.A. Webb] cultivar 'Nonpareil'.</title>
        <authorList>
            <person name="D'Amico-Willman K.M."/>
            <person name="Ouma W.Z."/>
            <person name="Meulia T."/>
            <person name="Sideli G.M."/>
            <person name="Gradziel T.M."/>
            <person name="Fresnedo-Ramirez J."/>
        </authorList>
    </citation>
    <scope>NUCLEOTIDE SEQUENCE [LARGE SCALE GENOMIC DNA]</scope>
    <source>
        <strain evidence="1">Clone GOH B32 T37-40</strain>
    </source>
</reference>
<gene>
    <name evidence="1" type="ORF">L3X38_002750</name>
</gene>
<evidence type="ECO:0000313" key="2">
    <source>
        <dbReference type="Proteomes" id="UP001054821"/>
    </source>
</evidence>
<protein>
    <submittedName>
        <fullName evidence="1">Uncharacterized protein</fullName>
    </submittedName>
</protein>
<sequence>MESAPHHRRMLFQATKRGFADTMDGFSEVQGDLRGRRASPILLPLVGPNVEDTAGCSLEADLGLPATVTDTAQTVDKASEAKLNHRRDLQEVQLARTSCEWTFLL</sequence>
<proteinExistence type="predicted"/>
<evidence type="ECO:0000313" key="1">
    <source>
        <dbReference type="EMBL" id="KAI5349859.1"/>
    </source>
</evidence>
<dbReference type="Proteomes" id="UP001054821">
    <property type="component" value="Chromosome 1"/>
</dbReference>
<comment type="caution">
    <text evidence="1">The sequence shown here is derived from an EMBL/GenBank/DDBJ whole genome shotgun (WGS) entry which is preliminary data.</text>
</comment>